<protein>
    <recommendedName>
        <fullName evidence="4">Transmembrane protein</fullName>
    </recommendedName>
</protein>
<evidence type="ECO:0000313" key="2">
    <source>
        <dbReference type="EMBL" id="KAG1898657.1"/>
    </source>
</evidence>
<feature type="non-terminal residue" evidence="2">
    <location>
        <position position="653"/>
    </location>
</feature>
<dbReference type="RefSeq" id="XP_041224233.1">
    <property type="nucleotide sequence ID" value="XM_041369655.1"/>
</dbReference>
<keyword evidence="1" id="KW-1133">Transmembrane helix</keyword>
<evidence type="ECO:0000256" key="1">
    <source>
        <dbReference type="SAM" id="Phobius"/>
    </source>
</evidence>
<dbReference type="GeneID" id="64663953"/>
<accession>A0AAD4E2Z4</accession>
<gene>
    <name evidence="2" type="ORF">F5891DRAFT_1237123</name>
</gene>
<dbReference type="AlphaFoldDB" id="A0AAD4E2Z4"/>
<comment type="caution">
    <text evidence="2">The sequence shown here is derived from an EMBL/GenBank/DDBJ whole genome shotgun (WGS) entry which is preliminary data.</text>
</comment>
<evidence type="ECO:0008006" key="4">
    <source>
        <dbReference type="Google" id="ProtNLM"/>
    </source>
</evidence>
<organism evidence="2 3">
    <name type="scientific">Suillus fuscotomentosus</name>
    <dbReference type="NCBI Taxonomy" id="1912939"/>
    <lineage>
        <taxon>Eukaryota</taxon>
        <taxon>Fungi</taxon>
        <taxon>Dikarya</taxon>
        <taxon>Basidiomycota</taxon>
        <taxon>Agaricomycotina</taxon>
        <taxon>Agaricomycetes</taxon>
        <taxon>Agaricomycetidae</taxon>
        <taxon>Boletales</taxon>
        <taxon>Suillineae</taxon>
        <taxon>Suillaceae</taxon>
        <taxon>Suillus</taxon>
    </lineage>
</organism>
<dbReference type="EMBL" id="JABBWK010000038">
    <property type="protein sequence ID" value="KAG1898657.1"/>
    <property type="molecule type" value="Genomic_DNA"/>
</dbReference>
<feature type="transmembrane region" description="Helical" evidence="1">
    <location>
        <begin position="60"/>
        <end position="84"/>
    </location>
</feature>
<proteinExistence type="predicted"/>
<feature type="transmembrane region" description="Helical" evidence="1">
    <location>
        <begin position="119"/>
        <end position="140"/>
    </location>
</feature>
<name>A0AAD4E2Z4_9AGAM</name>
<reference evidence="2" key="1">
    <citation type="journal article" date="2020" name="New Phytol.">
        <title>Comparative genomics reveals dynamic genome evolution in host specialist ectomycorrhizal fungi.</title>
        <authorList>
            <person name="Lofgren L.A."/>
            <person name="Nguyen N.H."/>
            <person name="Vilgalys R."/>
            <person name="Ruytinx J."/>
            <person name="Liao H.L."/>
            <person name="Branco S."/>
            <person name="Kuo A."/>
            <person name="LaButti K."/>
            <person name="Lipzen A."/>
            <person name="Andreopoulos W."/>
            <person name="Pangilinan J."/>
            <person name="Riley R."/>
            <person name="Hundley H."/>
            <person name="Na H."/>
            <person name="Barry K."/>
            <person name="Grigoriev I.V."/>
            <person name="Stajich J.E."/>
            <person name="Kennedy P.G."/>
        </authorList>
    </citation>
    <scope>NUCLEOTIDE SEQUENCE</scope>
    <source>
        <strain evidence="2">FC203</strain>
    </source>
</reference>
<evidence type="ECO:0000313" key="3">
    <source>
        <dbReference type="Proteomes" id="UP001195769"/>
    </source>
</evidence>
<keyword evidence="1" id="KW-0472">Membrane</keyword>
<keyword evidence="3" id="KW-1185">Reference proteome</keyword>
<feature type="transmembrane region" description="Helical" evidence="1">
    <location>
        <begin position="16"/>
        <end position="40"/>
    </location>
</feature>
<feature type="transmembrane region" description="Helical" evidence="1">
    <location>
        <begin position="522"/>
        <end position="542"/>
    </location>
</feature>
<dbReference type="Proteomes" id="UP001195769">
    <property type="component" value="Unassembled WGS sequence"/>
</dbReference>
<sequence>MHFADFVQIRMSATSLLLFTIFGQTVIMGFAWGFTGAILYTGVLALPDNAVHLIVEHPTVLTLIVTLISTALSITTSMFFTFALKEALRHHLSGLSITLFKLRTAIALSRTTWVLRWRFLKLSLLTLVVYAMVTFLSTSWNTFLLPTLVQWPVETFGTELDLGSVAFLNQLSRDLHTYNSTANSVQASAFETISVLALLSGIAAVSVQGGVETSSMFNFNGVSYNQSTGGVLPAIEEYSGSSTQSGSAVGLAFIGGQVPVNTSFNWGHLRRDAGTQGIAKNYTVTQQGLTANVTCQPIDRSQNTFSLTPYPVPGPKGSNISFITWVAVANCSGNLNSITFFTVGNANGQVDNATVGLLPTVVCPSPQNSTAFNPYKFDIFMSGLYKYSFLPTIVCEVVPYLTTVNVTYNGGIISVDRNGASSSSTSSSDLPVSQSIVNIMNYQALINQAISTNTIGDFLTAYGSSNVSVMYNELENYWRGITEFSSTQLRSGYSASGVPSNMTRSTSGTMYITTYGWQSQSYTYIFLLVVLTMIWGATILAASYSLMQEKTTASDPSFDFSDPVDLIIAASGGRLESQLCDDDDDDDDEDQEDHREDIIVRFQDVTDEMGKRIRKRLVTVVPDSPPRTATPGQSTGFKDLQVPFVPCTDTQQD</sequence>
<keyword evidence="1" id="KW-0812">Transmembrane</keyword>